<protein>
    <submittedName>
        <fullName evidence="2">Uncharacterized protein</fullName>
    </submittedName>
</protein>
<proteinExistence type="predicted"/>
<keyword evidence="1" id="KW-1133">Transmembrane helix</keyword>
<evidence type="ECO:0000313" key="3">
    <source>
        <dbReference type="Proteomes" id="UP000178374"/>
    </source>
</evidence>
<reference evidence="2 3" key="1">
    <citation type="journal article" date="2016" name="Nat. Commun.">
        <title>Thousands of microbial genomes shed light on interconnected biogeochemical processes in an aquifer system.</title>
        <authorList>
            <person name="Anantharaman K."/>
            <person name="Brown C.T."/>
            <person name="Hug L.A."/>
            <person name="Sharon I."/>
            <person name="Castelle C.J."/>
            <person name="Probst A.J."/>
            <person name="Thomas B.C."/>
            <person name="Singh A."/>
            <person name="Wilkins M.J."/>
            <person name="Karaoz U."/>
            <person name="Brodie E.L."/>
            <person name="Williams K.H."/>
            <person name="Hubbard S.S."/>
            <person name="Banfield J.F."/>
        </authorList>
    </citation>
    <scope>NUCLEOTIDE SEQUENCE [LARGE SCALE GENOMIC DNA]</scope>
</reference>
<evidence type="ECO:0000256" key="1">
    <source>
        <dbReference type="SAM" id="Phobius"/>
    </source>
</evidence>
<gene>
    <name evidence="2" type="ORF">A3B85_01560</name>
</gene>
<dbReference type="AlphaFoldDB" id="A0A1F6W5A6"/>
<sequence>MTLIVFCLFYVSGMVLIGIPMAWKSVQLCCEKKKERWGAWGYVLLPLTSYVRNNPSFNPYFTWLEDKLQKDGRLNTDRFLLYIVWTMLIWPLRVVYSITWFLVWFLVIMYRLSCEVKYSTPHNDRVDH</sequence>
<dbReference type="EMBL" id="MFUA01000014">
    <property type="protein sequence ID" value="OGI77117.1"/>
    <property type="molecule type" value="Genomic_DNA"/>
</dbReference>
<accession>A0A1F6W5A6</accession>
<keyword evidence="1" id="KW-0812">Transmembrane</keyword>
<name>A0A1F6W5A6_9BACT</name>
<evidence type="ECO:0000313" key="2">
    <source>
        <dbReference type="EMBL" id="OGI77117.1"/>
    </source>
</evidence>
<dbReference type="Proteomes" id="UP000178374">
    <property type="component" value="Unassembled WGS sequence"/>
</dbReference>
<feature type="transmembrane region" description="Helical" evidence="1">
    <location>
        <begin position="79"/>
        <end position="107"/>
    </location>
</feature>
<dbReference type="STRING" id="1801750.A3B85_01560"/>
<comment type="caution">
    <text evidence="2">The sequence shown here is derived from an EMBL/GenBank/DDBJ whole genome shotgun (WGS) entry which is preliminary data.</text>
</comment>
<organism evidence="2 3">
    <name type="scientific">Candidatus Nomurabacteria bacterium RIFCSPHIGHO2_02_FULL_37_13</name>
    <dbReference type="NCBI Taxonomy" id="1801750"/>
    <lineage>
        <taxon>Bacteria</taxon>
        <taxon>Candidatus Nomuraibacteriota</taxon>
    </lineage>
</organism>
<keyword evidence="1" id="KW-0472">Membrane</keyword>